<proteinExistence type="predicted"/>
<dbReference type="STRING" id="289078.A0A2X0KLW0"/>
<dbReference type="PANTHER" id="PTHR37852:SF1">
    <property type="entry name" value="HIG1 DOMAIN-CONTAINING PROTEIN"/>
    <property type="match status" value="1"/>
</dbReference>
<organism evidence="1 2">
    <name type="scientific">Microbotryum saponariae</name>
    <dbReference type="NCBI Taxonomy" id="289078"/>
    <lineage>
        <taxon>Eukaryota</taxon>
        <taxon>Fungi</taxon>
        <taxon>Dikarya</taxon>
        <taxon>Basidiomycota</taxon>
        <taxon>Pucciniomycotina</taxon>
        <taxon>Microbotryomycetes</taxon>
        <taxon>Microbotryales</taxon>
        <taxon>Microbotryaceae</taxon>
        <taxon>Microbotryum</taxon>
    </lineage>
</organism>
<sequence length="190" mass="20710">MASSTTTAPAVPPTRTDLVLIPLAGSTFGFVSGVLTSSQLASKQFLAENAHRLPTTVQGWYFYQKTKNYRVLYSGVIGGLRTGARLGLWTASFVGLEHLIQTRLLQPVLSSPTLIASESIREQARAIKTRWLSATIAGVSIAWVAGRIYRLSRYAATRRFLLGASLGLVSGATYDLRDWLKTRLPPPTNT</sequence>
<evidence type="ECO:0000313" key="1">
    <source>
        <dbReference type="EMBL" id="SCZ90148.1"/>
    </source>
</evidence>
<keyword evidence="2" id="KW-1185">Reference proteome</keyword>
<accession>A0A2X0KLW0</accession>
<gene>
    <name evidence="1" type="ORF">BZ3500_MVSOF-1268-A1-R1_CHR1-3G01804</name>
</gene>
<name>A0A2X0KLW0_9BASI</name>
<protein>
    <submittedName>
        <fullName evidence="1">BZ3500_MvSof-1268-A1-R1_Chr1-3g01804 protein</fullName>
    </submittedName>
</protein>
<dbReference type="Proteomes" id="UP000249723">
    <property type="component" value="Unassembled WGS sequence"/>
</dbReference>
<reference evidence="2" key="1">
    <citation type="submission" date="2016-10" db="EMBL/GenBank/DDBJ databases">
        <authorList>
            <person name="Jeantristanb JTB J.-T."/>
            <person name="Ricardo R."/>
        </authorList>
    </citation>
    <scope>NUCLEOTIDE SEQUENCE [LARGE SCALE GENOMIC DNA]</scope>
</reference>
<dbReference type="EMBL" id="FMWP01000014">
    <property type="protein sequence ID" value="SCZ90148.1"/>
    <property type="molecule type" value="Genomic_DNA"/>
</dbReference>
<dbReference type="OrthoDB" id="5584028at2759"/>
<dbReference type="AlphaFoldDB" id="A0A2X0KLW0"/>
<evidence type="ECO:0000313" key="2">
    <source>
        <dbReference type="Proteomes" id="UP000249723"/>
    </source>
</evidence>
<dbReference type="PANTHER" id="PTHR37852">
    <property type="entry name" value="YALI0B21208P"/>
    <property type="match status" value="1"/>
</dbReference>